<dbReference type="InterPro" id="IPR001584">
    <property type="entry name" value="Integrase_cat-core"/>
</dbReference>
<reference evidence="3" key="1">
    <citation type="journal article" date="2021" name="PeerJ">
        <title>Extensive microbial diversity within the chicken gut microbiome revealed by metagenomics and culture.</title>
        <authorList>
            <person name="Gilroy R."/>
            <person name="Ravi A."/>
            <person name="Getino M."/>
            <person name="Pursley I."/>
            <person name="Horton D.L."/>
            <person name="Alikhan N.F."/>
            <person name="Baker D."/>
            <person name="Gharbi K."/>
            <person name="Hall N."/>
            <person name="Watson M."/>
            <person name="Adriaenssens E.M."/>
            <person name="Foster-Nyarko E."/>
            <person name="Jarju S."/>
            <person name="Secka A."/>
            <person name="Antonio M."/>
            <person name="Oren A."/>
            <person name="Chaudhuri R.R."/>
            <person name="La Ragione R."/>
            <person name="Hildebrand F."/>
            <person name="Pallen M.J."/>
        </authorList>
    </citation>
    <scope>NUCLEOTIDE SEQUENCE</scope>
    <source>
        <strain evidence="3">ChiHjej12B11-14209</strain>
    </source>
</reference>
<name>A0A9D2JEY7_9ACTN</name>
<reference evidence="3" key="2">
    <citation type="submission" date="2021-04" db="EMBL/GenBank/DDBJ databases">
        <authorList>
            <person name="Gilroy R."/>
        </authorList>
    </citation>
    <scope>NUCLEOTIDE SEQUENCE</scope>
    <source>
        <strain evidence="3">ChiHjej12B11-14209</strain>
    </source>
</reference>
<proteinExistence type="predicted"/>
<feature type="compositionally biased region" description="Basic and acidic residues" evidence="1">
    <location>
        <begin position="360"/>
        <end position="371"/>
    </location>
</feature>
<evidence type="ECO:0000259" key="2">
    <source>
        <dbReference type="PROSITE" id="PS50994"/>
    </source>
</evidence>
<feature type="domain" description="Integrase catalytic" evidence="2">
    <location>
        <begin position="74"/>
        <end position="207"/>
    </location>
</feature>
<evidence type="ECO:0000256" key="1">
    <source>
        <dbReference type="SAM" id="MobiDB-lite"/>
    </source>
</evidence>
<dbReference type="Proteomes" id="UP000824062">
    <property type="component" value="Unassembled WGS sequence"/>
</dbReference>
<dbReference type="AlphaFoldDB" id="A0A9D2JEY7"/>
<evidence type="ECO:0000313" key="3">
    <source>
        <dbReference type="EMBL" id="HIZ46822.1"/>
    </source>
</evidence>
<dbReference type="GO" id="GO:0015074">
    <property type="term" value="P:DNA integration"/>
    <property type="evidence" value="ECO:0007669"/>
    <property type="project" value="InterPro"/>
</dbReference>
<dbReference type="EMBL" id="DXBM01000062">
    <property type="protein sequence ID" value="HIZ46822.1"/>
    <property type="molecule type" value="Genomic_DNA"/>
</dbReference>
<evidence type="ECO:0000313" key="4">
    <source>
        <dbReference type="Proteomes" id="UP000824062"/>
    </source>
</evidence>
<dbReference type="PANTHER" id="PTHR35004">
    <property type="entry name" value="TRANSPOSASE RV3428C-RELATED"/>
    <property type="match status" value="1"/>
</dbReference>
<feature type="region of interest" description="Disordered" evidence="1">
    <location>
        <begin position="360"/>
        <end position="441"/>
    </location>
</feature>
<organism evidence="3 4">
    <name type="scientific">Candidatus Olsenella pullistercoris</name>
    <dbReference type="NCBI Taxonomy" id="2838712"/>
    <lineage>
        <taxon>Bacteria</taxon>
        <taxon>Bacillati</taxon>
        <taxon>Actinomycetota</taxon>
        <taxon>Coriobacteriia</taxon>
        <taxon>Coriobacteriales</taxon>
        <taxon>Atopobiaceae</taxon>
        <taxon>Olsenella</taxon>
    </lineage>
</organism>
<sequence length="441" mass="48321">MLAPSAGPPAESAYLRPDMGALVERKRSNRKLTVKMFWMEHCEAAAAGMLAYSYQTFCGMFARAAEKAWATRRLAHEPGAKAYIDWVGDTSSLTDRLTGSKTKVYVIVVALSYSGRFWAQGFTDMRQRSWQEGQPRALEDFGGAPRMLVPDNAATATDRSSVYVTLINGEYARFAEHYGAVVVPAKIRRPRGKAVAESTVDLVERWIVASANEYVILHARGVQRVLSGARAVAERPPVLRERGLARLGLRGRGAPAHAAAALGALRDVRVAQLQGSSRLPCHRGLYTLLRSLPADRGAGRCQTLRLAGHCHVRRRGRRRACQAPRAKGAVLHARRAYAALARGNGLALVAQALLVVGAPDRGRDRAGDRPLARQPADRGAGVRAGAEHTRSLQGARARRRAELHLPQEHDPRGQGGRWRRAGRPREVGRALARRRRLPEGR</sequence>
<dbReference type="PROSITE" id="PS50994">
    <property type="entry name" value="INTEGRASE"/>
    <property type="match status" value="1"/>
</dbReference>
<feature type="compositionally biased region" description="Basic residues" evidence="1">
    <location>
        <begin position="431"/>
        <end position="441"/>
    </location>
</feature>
<protein>
    <submittedName>
        <fullName evidence="3">DDE-type integrase/transposase/recombinase</fullName>
    </submittedName>
</protein>
<comment type="caution">
    <text evidence="3">The sequence shown here is derived from an EMBL/GenBank/DDBJ whole genome shotgun (WGS) entry which is preliminary data.</text>
</comment>
<gene>
    <name evidence="3" type="ORF">IAA19_07390</name>
</gene>
<feature type="compositionally biased region" description="Basic and acidic residues" evidence="1">
    <location>
        <begin position="400"/>
        <end position="412"/>
    </location>
</feature>
<dbReference type="PANTHER" id="PTHR35004:SF8">
    <property type="entry name" value="TRANSPOSASE RV3428C-RELATED"/>
    <property type="match status" value="1"/>
</dbReference>
<accession>A0A9D2JEY7</accession>